<gene>
    <name evidence="2" type="ORF">H8923_07265</name>
</gene>
<feature type="transmembrane region" description="Helical" evidence="1">
    <location>
        <begin position="172"/>
        <end position="194"/>
    </location>
</feature>
<name>A0ABR7JNR4_9FIRM</name>
<keyword evidence="3" id="KW-1185">Reference proteome</keyword>
<sequence>MKSFPPWERPLFLIIMTFVGGYMNAYTYITRNKILANMHTANMSKLGINIALGEFRYALHFFAQIISCMLGVVFSNWIRHIVTKNKYNKDWRIVALLLESIGLFCIGLIPLSTPDYLVTNLVSFFMGYQLYLFRKCLDISHNTTICTGNIRTVGELLFDALEKRSLDSIKKLLIFVFLTFSFALGTIPGTLISLSISTKAVWVCSFILLGQALWMNKYNLKYEK</sequence>
<organism evidence="2 3">
    <name type="scientific">Romboutsia faecis</name>
    <dbReference type="NCBI Taxonomy" id="2764597"/>
    <lineage>
        <taxon>Bacteria</taxon>
        <taxon>Bacillati</taxon>
        <taxon>Bacillota</taxon>
        <taxon>Clostridia</taxon>
        <taxon>Peptostreptococcales</taxon>
        <taxon>Peptostreptococcaceae</taxon>
        <taxon>Romboutsia</taxon>
    </lineage>
</organism>
<feature type="transmembrane region" description="Helical" evidence="1">
    <location>
        <begin position="57"/>
        <end position="78"/>
    </location>
</feature>
<dbReference type="PANTHER" id="PTHR37314:SF4">
    <property type="entry name" value="UPF0700 TRANSMEMBRANE PROTEIN YOAK"/>
    <property type="match status" value="1"/>
</dbReference>
<dbReference type="EMBL" id="JACRWE010000003">
    <property type="protein sequence ID" value="MBC5996554.1"/>
    <property type="molecule type" value="Genomic_DNA"/>
</dbReference>
<feature type="transmembrane region" description="Helical" evidence="1">
    <location>
        <begin position="116"/>
        <end position="133"/>
    </location>
</feature>
<feature type="transmembrane region" description="Helical" evidence="1">
    <location>
        <begin position="200"/>
        <end position="216"/>
    </location>
</feature>
<evidence type="ECO:0000313" key="2">
    <source>
        <dbReference type="EMBL" id="MBC5996554.1"/>
    </source>
</evidence>
<keyword evidence="1" id="KW-0812">Transmembrane</keyword>
<protein>
    <submittedName>
        <fullName evidence="2">DUF1275 domain-containing protein</fullName>
    </submittedName>
</protein>
<keyword evidence="1" id="KW-0472">Membrane</keyword>
<dbReference type="PANTHER" id="PTHR37314">
    <property type="entry name" value="SLR0142 PROTEIN"/>
    <property type="match status" value="1"/>
</dbReference>
<feature type="transmembrane region" description="Helical" evidence="1">
    <location>
        <begin position="90"/>
        <end position="110"/>
    </location>
</feature>
<evidence type="ECO:0000313" key="3">
    <source>
        <dbReference type="Proteomes" id="UP000609849"/>
    </source>
</evidence>
<proteinExistence type="predicted"/>
<feature type="transmembrane region" description="Helical" evidence="1">
    <location>
        <begin position="12"/>
        <end position="29"/>
    </location>
</feature>
<evidence type="ECO:0000256" key="1">
    <source>
        <dbReference type="SAM" id="Phobius"/>
    </source>
</evidence>
<keyword evidence="1" id="KW-1133">Transmembrane helix</keyword>
<accession>A0ABR7JNR4</accession>
<reference evidence="2 3" key="1">
    <citation type="submission" date="2020-08" db="EMBL/GenBank/DDBJ databases">
        <authorList>
            <person name="Liu C."/>
            <person name="Sun Q."/>
        </authorList>
    </citation>
    <scope>NUCLEOTIDE SEQUENCE [LARGE SCALE GENOMIC DNA]</scope>
    <source>
        <strain evidence="2 3">NSJ-18</strain>
    </source>
</reference>
<comment type="caution">
    <text evidence="2">The sequence shown here is derived from an EMBL/GenBank/DDBJ whole genome shotgun (WGS) entry which is preliminary data.</text>
</comment>
<dbReference type="Proteomes" id="UP000609849">
    <property type="component" value="Unassembled WGS sequence"/>
</dbReference>
<dbReference type="Pfam" id="PF06912">
    <property type="entry name" value="DUF1275"/>
    <property type="match status" value="1"/>
</dbReference>
<dbReference type="InterPro" id="IPR010699">
    <property type="entry name" value="DUF1275"/>
</dbReference>